<dbReference type="Pfam" id="PF03749">
    <property type="entry name" value="SfsA"/>
    <property type="match status" value="1"/>
</dbReference>
<dbReference type="Pfam" id="PF17746">
    <property type="entry name" value="SfsA_N"/>
    <property type="match status" value="1"/>
</dbReference>
<dbReference type="HAMAP" id="MF_00095">
    <property type="entry name" value="SfsA"/>
    <property type="match status" value="1"/>
</dbReference>
<dbReference type="PANTHER" id="PTHR30545">
    <property type="entry name" value="SUGAR FERMENTATION STIMULATION PROTEIN A"/>
    <property type="match status" value="1"/>
</dbReference>
<name>A0A645AZY5_9ZZZZ</name>
<feature type="domain" description="SfsA N-terminal OB" evidence="2">
    <location>
        <begin position="12"/>
        <end position="76"/>
    </location>
</feature>
<accession>A0A645AZY5</accession>
<evidence type="ECO:0000259" key="2">
    <source>
        <dbReference type="Pfam" id="PF17746"/>
    </source>
</evidence>
<sequence>MVYQKMKQAVFIDRPNRFIANIELDGRREVCHVKNTGRCHELLKPGAEIFVQELRAPGRRTGYDLISVWKGNRLINMDSAAPNKVFAEWVAKSGLFRIITLLKPEQRFGNSRFDFYIEADGRRAFAEVKGVTLEEGGTVRFPDAPTERGVKHLHELINCTATGFDAYLVFIVQMKGVKYMEANWATHPAFGEALREADKAGVRILALDCRVTEDSIAAEDYVPVRV</sequence>
<dbReference type="AlphaFoldDB" id="A0A645AZY5"/>
<protein>
    <submittedName>
        <fullName evidence="3">Sugar fermentation stimulation protein A</fullName>
    </submittedName>
</protein>
<feature type="domain" description="Sugar fermentation stimulation protein C-terminal" evidence="1">
    <location>
        <begin position="81"/>
        <end position="214"/>
    </location>
</feature>
<dbReference type="CDD" id="cd22359">
    <property type="entry name" value="SfsA-like_bacterial"/>
    <property type="match status" value="1"/>
</dbReference>
<dbReference type="InterPro" id="IPR040452">
    <property type="entry name" value="SfsA_C"/>
</dbReference>
<evidence type="ECO:0000259" key="1">
    <source>
        <dbReference type="Pfam" id="PF03749"/>
    </source>
</evidence>
<dbReference type="InterPro" id="IPR041465">
    <property type="entry name" value="SfsA_N"/>
</dbReference>
<dbReference type="PANTHER" id="PTHR30545:SF2">
    <property type="entry name" value="SUGAR FERMENTATION STIMULATION PROTEIN A"/>
    <property type="match status" value="1"/>
</dbReference>
<dbReference type="Gene3D" id="3.40.1350.60">
    <property type="match status" value="1"/>
</dbReference>
<dbReference type="NCBIfam" id="TIGR00230">
    <property type="entry name" value="sfsA"/>
    <property type="match status" value="1"/>
</dbReference>
<dbReference type="Gene3D" id="2.40.50.580">
    <property type="match status" value="1"/>
</dbReference>
<reference evidence="3" key="1">
    <citation type="submission" date="2019-08" db="EMBL/GenBank/DDBJ databases">
        <authorList>
            <person name="Kucharzyk K."/>
            <person name="Murdoch R.W."/>
            <person name="Higgins S."/>
            <person name="Loffler F."/>
        </authorList>
    </citation>
    <scope>NUCLEOTIDE SEQUENCE</scope>
</reference>
<dbReference type="InterPro" id="IPR005224">
    <property type="entry name" value="SfsA"/>
</dbReference>
<evidence type="ECO:0000313" key="3">
    <source>
        <dbReference type="EMBL" id="MPM58358.1"/>
    </source>
</evidence>
<organism evidence="3">
    <name type="scientific">bioreactor metagenome</name>
    <dbReference type="NCBI Taxonomy" id="1076179"/>
    <lineage>
        <taxon>unclassified sequences</taxon>
        <taxon>metagenomes</taxon>
        <taxon>ecological metagenomes</taxon>
    </lineage>
</organism>
<gene>
    <name evidence="3" type="primary">sfsA_9</name>
    <name evidence="3" type="ORF">SDC9_105189</name>
</gene>
<dbReference type="EMBL" id="VSSQ01016723">
    <property type="protein sequence ID" value="MPM58358.1"/>
    <property type="molecule type" value="Genomic_DNA"/>
</dbReference>
<comment type="caution">
    <text evidence="3">The sequence shown here is derived from an EMBL/GenBank/DDBJ whole genome shotgun (WGS) entry which is preliminary data.</text>
</comment>
<dbReference type="GO" id="GO:0003677">
    <property type="term" value="F:DNA binding"/>
    <property type="evidence" value="ECO:0007669"/>
    <property type="project" value="InterPro"/>
</dbReference>
<proteinExistence type="inferred from homology"/>